<accession>A0A0G0QPY4</accession>
<proteinExistence type="predicted"/>
<comment type="caution">
    <text evidence="2">The sequence shown here is derived from an EMBL/GenBank/DDBJ whole genome shotgun (WGS) entry which is preliminary data.</text>
</comment>
<dbReference type="EMBL" id="LBYA01000021">
    <property type="protein sequence ID" value="KKR42504.1"/>
    <property type="molecule type" value="Genomic_DNA"/>
</dbReference>
<protein>
    <recommendedName>
        <fullName evidence="1">NTP pyrophosphohydrolase MazG-like domain-containing protein</fullName>
    </recommendedName>
</protein>
<gene>
    <name evidence="2" type="ORF">UT76_C0021G0003</name>
</gene>
<organism evidence="2 3">
    <name type="scientific">Candidatus Woesebacteria bacterium GW2011_GWB1_40_12</name>
    <dbReference type="NCBI Taxonomy" id="1618576"/>
    <lineage>
        <taxon>Bacteria</taxon>
        <taxon>Candidatus Woeseibacteriota</taxon>
    </lineage>
</organism>
<evidence type="ECO:0000313" key="2">
    <source>
        <dbReference type="EMBL" id="KKR42504.1"/>
    </source>
</evidence>
<dbReference type="Pfam" id="PF03819">
    <property type="entry name" value="MazG"/>
    <property type="match status" value="1"/>
</dbReference>
<dbReference type="AlphaFoldDB" id="A0A0G0QPY4"/>
<name>A0A0G0QPY4_9BACT</name>
<dbReference type="InterPro" id="IPR004518">
    <property type="entry name" value="MazG-like_dom"/>
</dbReference>
<dbReference type="CDD" id="cd11541">
    <property type="entry name" value="NTP-PPase_u4"/>
    <property type="match status" value="1"/>
</dbReference>
<reference evidence="2 3" key="1">
    <citation type="journal article" date="2015" name="Nature">
        <title>rRNA introns, odd ribosomes, and small enigmatic genomes across a large radiation of phyla.</title>
        <authorList>
            <person name="Brown C.T."/>
            <person name="Hug L.A."/>
            <person name="Thomas B.C."/>
            <person name="Sharon I."/>
            <person name="Castelle C.J."/>
            <person name="Singh A."/>
            <person name="Wilkins M.J."/>
            <person name="Williams K.H."/>
            <person name="Banfield J.F."/>
        </authorList>
    </citation>
    <scope>NUCLEOTIDE SEQUENCE [LARGE SCALE GENOMIC DNA]</scope>
</reference>
<sequence length="111" mass="12970">MDFNEYQKKSRKHAFYPNQNSPDAFRYLIYGITGEAGELAEHFKHALRDEGDELTEDRKFKIIKELSDVLWYVANICTELGVDFNEIPEVSLKKIEERLKRGTLRGDGDTR</sequence>
<dbReference type="PIRSF" id="PIRSF006639">
    <property type="entry name" value="UCP006639_pph"/>
    <property type="match status" value="1"/>
</dbReference>
<dbReference type="SUPFAM" id="SSF101386">
    <property type="entry name" value="all-alpha NTP pyrophosphatases"/>
    <property type="match status" value="1"/>
</dbReference>
<evidence type="ECO:0000313" key="3">
    <source>
        <dbReference type="Proteomes" id="UP000034215"/>
    </source>
</evidence>
<feature type="domain" description="NTP pyrophosphohydrolase MazG-like" evidence="1">
    <location>
        <begin position="28"/>
        <end position="100"/>
    </location>
</feature>
<dbReference type="Gene3D" id="1.10.287.1080">
    <property type="entry name" value="MazG-like"/>
    <property type="match status" value="1"/>
</dbReference>
<evidence type="ECO:0000259" key="1">
    <source>
        <dbReference type="Pfam" id="PF03819"/>
    </source>
</evidence>
<dbReference type="Proteomes" id="UP000034215">
    <property type="component" value="Unassembled WGS sequence"/>
</dbReference>
<dbReference type="InterPro" id="IPR011379">
    <property type="entry name" value="MazG-related_GP37"/>
</dbReference>